<dbReference type="RefSeq" id="WP_221789797.1">
    <property type="nucleotide sequence ID" value="NZ_JACLIC010000031.1"/>
</dbReference>
<comment type="caution">
    <text evidence="2">The sequence shown here is derived from an EMBL/GenBank/DDBJ whole genome shotgun (WGS) entry which is preliminary data.</text>
</comment>
<accession>A0ABS7KM87</accession>
<dbReference type="Gene3D" id="3.30.2120.10">
    <property type="entry name" value="Bacillus phage protein-like"/>
    <property type="match status" value="1"/>
</dbReference>
<dbReference type="Pfam" id="PF18066">
    <property type="entry name" value="Phage_ABA_S"/>
    <property type="match status" value="1"/>
</dbReference>
<name>A0ABS7KM87_9BACL</name>
<proteinExistence type="predicted"/>
<evidence type="ECO:0000313" key="3">
    <source>
        <dbReference type="Proteomes" id="UP000706031"/>
    </source>
</evidence>
<dbReference type="InterPro" id="IPR041270">
    <property type="entry name" value="Phage_ABA_S"/>
</dbReference>
<protein>
    <recommendedName>
        <fullName evidence="1">Phage ABA sandwich domain-containing protein</fullName>
    </recommendedName>
</protein>
<organism evidence="2 3">
    <name type="scientific">Paenibacillus cucumis</name>
    <name type="common">ex Kampfer et al. 2016</name>
    <dbReference type="NCBI Taxonomy" id="1776858"/>
    <lineage>
        <taxon>Bacteria</taxon>
        <taxon>Bacillati</taxon>
        <taxon>Bacillota</taxon>
        <taxon>Bacilli</taxon>
        <taxon>Bacillales</taxon>
        <taxon>Paenibacillaceae</taxon>
        <taxon>Paenibacillus</taxon>
    </lineage>
</organism>
<reference evidence="2 3" key="1">
    <citation type="submission" date="2020-08" db="EMBL/GenBank/DDBJ databases">
        <title>Fungal Genomes of the International Space Station.</title>
        <authorList>
            <person name="Seuylemezian A."/>
            <person name="Singh N.K."/>
            <person name="Wood J."/>
            <person name="Venkateswaran K."/>
        </authorList>
    </citation>
    <scope>NUCLEOTIDE SEQUENCE [LARGE SCALE GENOMIC DNA]</scope>
    <source>
        <strain evidence="2 3">S/N-304-OC-R4</strain>
    </source>
</reference>
<dbReference type="InterPro" id="IPR028985">
    <property type="entry name" value="Bacillus_phage_prot-like"/>
</dbReference>
<feature type="domain" description="Phage ABA sandwich" evidence="1">
    <location>
        <begin position="24"/>
        <end position="109"/>
    </location>
</feature>
<evidence type="ECO:0000313" key="2">
    <source>
        <dbReference type="EMBL" id="MBY0205283.1"/>
    </source>
</evidence>
<sequence length="115" mass="12930">MTQTALTREQVPELKKGRELDSHVALIVMGVKEVTIVGKYHFIDSLDTPLPNYSTDISAAWDVLNKMIYFGMEVNVGFYEKWDCALDYRGTNWCEQAETAPEAICKAALLAVLDI</sequence>
<keyword evidence="3" id="KW-1185">Reference proteome</keyword>
<evidence type="ECO:0000259" key="1">
    <source>
        <dbReference type="Pfam" id="PF18066"/>
    </source>
</evidence>
<dbReference type="Proteomes" id="UP000706031">
    <property type="component" value="Unassembled WGS sequence"/>
</dbReference>
<dbReference type="SUPFAM" id="SSF111074">
    <property type="entry name" value="Bacillus phage protein"/>
    <property type="match status" value="1"/>
</dbReference>
<dbReference type="EMBL" id="JACLIC010000031">
    <property type="protein sequence ID" value="MBY0205283.1"/>
    <property type="molecule type" value="Genomic_DNA"/>
</dbReference>
<gene>
    <name evidence="2" type="ORF">H7T88_18830</name>
</gene>